<protein>
    <submittedName>
        <fullName evidence="1">Uncharacterized protein</fullName>
    </submittedName>
</protein>
<dbReference type="AlphaFoldDB" id="A0A5K7SEB8"/>
<evidence type="ECO:0000313" key="1">
    <source>
        <dbReference type="EMBL" id="BBE19913.1"/>
    </source>
</evidence>
<gene>
    <name evidence="1" type="ORF">AQPE_4101</name>
</gene>
<accession>A0A5K7SEB8</accession>
<proteinExistence type="predicted"/>
<name>A0A5K7SEB8_9BACT</name>
<keyword evidence="2" id="KW-1185">Reference proteome</keyword>
<dbReference type="RefSeq" id="WP_318348120.1">
    <property type="nucleotide sequence ID" value="NZ_AP018694.1"/>
</dbReference>
<dbReference type="KEGG" id="anf:AQPE_4101"/>
<reference evidence="1" key="1">
    <citation type="journal article" date="2020" name="Int. J. Syst. Evol. Microbiol.">
        <title>Aquipluma nitroreducens gen. nov. sp. nov., a novel facultatively anaerobic bacterium isolated from a freshwater lake.</title>
        <authorList>
            <person name="Watanabe M."/>
            <person name="Kojima H."/>
            <person name="Fukui M."/>
        </authorList>
    </citation>
    <scope>NUCLEOTIDE SEQUENCE</scope>
    <source>
        <strain evidence="1">MeG22</strain>
    </source>
</reference>
<sequence length="85" mass="10029">MSINTEKIRQNADLINPISACPFGEPINECPFIPYYTLNDEREQIMQIDIIPQEELDKLRKFHRACMEKYRNGDWPMKATDVNAR</sequence>
<dbReference type="Proteomes" id="UP001193389">
    <property type="component" value="Chromosome"/>
</dbReference>
<dbReference type="EMBL" id="AP018694">
    <property type="protein sequence ID" value="BBE19913.1"/>
    <property type="molecule type" value="Genomic_DNA"/>
</dbReference>
<evidence type="ECO:0000313" key="2">
    <source>
        <dbReference type="Proteomes" id="UP001193389"/>
    </source>
</evidence>
<organism evidence="1 2">
    <name type="scientific">Aquipluma nitroreducens</name>
    <dbReference type="NCBI Taxonomy" id="2010828"/>
    <lineage>
        <taxon>Bacteria</taxon>
        <taxon>Pseudomonadati</taxon>
        <taxon>Bacteroidota</taxon>
        <taxon>Bacteroidia</taxon>
        <taxon>Marinilabiliales</taxon>
        <taxon>Prolixibacteraceae</taxon>
        <taxon>Aquipluma</taxon>
    </lineage>
</organism>